<accession>A0A1J5QZU4</accession>
<reference evidence="1" key="1">
    <citation type="submission" date="2016-10" db="EMBL/GenBank/DDBJ databases">
        <title>Sequence of Gallionella enrichment culture.</title>
        <authorList>
            <person name="Poehlein A."/>
            <person name="Muehling M."/>
            <person name="Daniel R."/>
        </authorList>
    </citation>
    <scope>NUCLEOTIDE SEQUENCE</scope>
</reference>
<gene>
    <name evidence="1" type="ORF">GALL_293670</name>
</gene>
<sequence>MSPSRDHDLSDLELARVIADVQGDPAWASATPDEQLAEVVHRLGENAAATFADARAALVADMEDRLLKLIDDAAPDQ</sequence>
<evidence type="ECO:0000313" key="1">
    <source>
        <dbReference type="EMBL" id="OIQ88762.1"/>
    </source>
</evidence>
<dbReference type="AlphaFoldDB" id="A0A1J5QZU4"/>
<organism evidence="1">
    <name type="scientific">mine drainage metagenome</name>
    <dbReference type="NCBI Taxonomy" id="410659"/>
    <lineage>
        <taxon>unclassified sequences</taxon>
        <taxon>metagenomes</taxon>
        <taxon>ecological metagenomes</taxon>
    </lineage>
</organism>
<dbReference type="EMBL" id="MLJW01000359">
    <property type="protein sequence ID" value="OIQ88762.1"/>
    <property type="molecule type" value="Genomic_DNA"/>
</dbReference>
<name>A0A1J5QZU4_9ZZZZ</name>
<proteinExistence type="predicted"/>
<comment type="caution">
    <text evidence="1">The sequence shown here is derived from an EMBL/GenBank/DDBJ whole genome shotgun (WGS) entry which is preliminary data.</text>
</comment>
<protein>
    <submittedName>
        <fullName evidence="1">Uncharacterized protein</fullName>
    </submittedName>
</protein>